<dbReference type="Proteomes" id="UP000255165">
    <property type="component" value="Unassembled WGS sequence"/>
</dbReference>
<dbReference type="InterPro" id="IPR050263">
    <property type="entry name" value="Bact_Fimbrial_Adh_Pro"/>
</dbReference>
<dbReference type="InterPro" id="IPR000259">
    <property type="entry name" value="Adhesion_dom_fimbrial"/>
</dbReference>
<dbReference type="Pfam" id="PF00419">
    <property type="entry name" value="Fimbrial"/>
    <property type="match status" value="1"/>
</dbReference>
<organism evidence="3 4">
    <name type="scientific">Cupriavidus lacunae</name>
    <dbReference type="NCBI Taxonomy" id="2666307"/>
    <lineage>
        <taxon>Bacteria</taxon>
        <taxon>Pseudomonadati</taxon>
        <taxon>Pseudomonadota</taxon>
        <taxon>Betaproteobacteria</taxon>
        <taxon>Burkholderiales</taxon>
        <taxon>Burkholderiaceae</taxon>
        <taxon>Cupriavidus</taxon>
    </lineage>
</organism>
<evidence type="ECO:0000256" key="1">
    <source>
        <dbReference type="ARBA" id="ARBA00022729"/>
    </source>
</evidence>
<evidence type="ECO:0000259" key="2">
    <source>
        <dbReference type="Pfam" id="PF00419"/>
    </source>
</evidence>
<dbReference type="PANTHER" id="PTHR33420">
    <property type="entry name" value="FIMBRIAL SUBUNIT ELFA-RELATED"/>
    <property type="match status" value="1"/>
</dbReference>
<comment type="caution">
    <text evidence="3">The sequence shown here is derived from an EMBL/GenBank/DDBJ whole genome shotgun (WGS) entry which is preliminary data.</text>
</comment>
<feature type="domain" description="Fimbrial-type adhesion" evidence="2">
    <location>
        <begin position="167"/>
        <end position="312"/>
    </location>
</feature>
<dbReference type="PANTHER" id="PTHR33420:SF3">
    <property type="entry name" value="FIMBRIAL SUBUNIT ELFA"/>
    <property type="match status" value="1"/>
</dbReference>
<dbReference type="EMBL" id="QKWJ01000122">
    <property type="protein sequence ID" value="RDK04984.1"/>
    <property type="molecule type" value="Genomic_DNA"/>
</dbReference>
<gene>
    <name evidence="3" type="ORF">DN412_39525</name>
</gene>
<proteinExistence type="predicted"/>
<protein>
    <recommendedName>
        <fullName evidence="2">Fimbrial-type adhesion domain-containing protein</fullName>
    </recommendedName>
</protein>
<evidence type="ECO:0000313" key="3">
    <source>
        <dbReference type="EMBL" id="RDK04984.1"/>
    </source>
</evidence>
<sequence length="312" mass="31154">MAHAACTLGSGGEYRATVTLPGNVSIPRDAVVGSVIASGTFNYAFNQQSPVGVYCSGSATADYLSGSGATSSNGVIPTGIAGIGYKVTAASYVLNTGSVTIPTFDNPANCNNPPSGKCYVYLGAPVLLQLVKTGDIGANAQVPRGVVMTQTIGGIEGSALTLANAVTVVPTTCTVVQRDIAVTLPSIKASTLAQVGAVSPATAFDLSVNCSGVTSTLAVTFTDGNNAGNRSSALELTSASTASGVGVQILWSGNPVSYGPDSSVAGNVNQVTIGAVSNTVYKAPVSARYVRIASAMNPGAVFAAATFTMSYQ</sequence>
<dbReference type="InterPro" id="IPR036937">
    <property type="entry name" value="Adhesion_dom_fimbrial_sf"/>
</dbReference>
<reference evidence="4" key="1">
    <citation type="submission" date="2018-06" db="EMBL/GenBank/DDBJ databases">
        <authorList>
            <person name="Feng T."/>
            <person name="Jeon C.O."/>
        </authorList>
    </citation>
    <scope>NUCLEOTIDE SEQUENCE [LARGE SCALE GENOMIC DNA]</scope>
    <source>
        <strain evidence="4">S23</strain>
    </source>
</reference>
<dbReference type="SUPFAM" id="SSF49401">
    <property type="entry name" value="Bacterial adhesins"/>
    <property type="match status" value="1"/>
</dbReference>
<keyword evidence="1" id="KW-0732">Signal</keyword>
<keyword evidence="4" id="KW-1185">Reference proteome</keyword>
<dbReference type="Gene3D" id="2.60.40.1090">
    <property type="entry name" value="Fimbrial-type adhesion domain"/>
    <property type="match status" value="1"/>
</dbReference>
<dbReference type="Gene3D" id="2.60.40.3310">
    <property type="match status" value="1"/>
</dbReference>
<dbReference type="GO" id="GO:0009289">
    <property type="term" value="C:pilus"/>
    <property type="evidence" value="ECO:0007669"/>
    <property type="project" value="InterPro"/>
</dbReference>
<accession>A0A370NHB3</accession>
<name>A0A370NHB3_9BURK</name>
<dbReference type="AlphaFoldDB" id="A0A370NHB3"/>
<dbReference type="RefSeq" id="WP_115216513.1">
    <property type="nucleotide sequence ID" value="NZ_QKWJ01000122.1"/>
</dbReference>
<dbReference type="InterPro" id="IPR008966">
    <property type="entry name" value="Adhesion_dom_sf"/>
</dbReference>
<dbReference type="GO" id="GO:0043709">
    <property type="term" value="P:cell adhesion involved in single-species biofilm formation"/>
    <property type="evidence" value="ECO:0007669"/>
    <property type="project" value="TreeGrafter"/>
</dbReference>
<evidence type="ECO:0000313" key="4">
    <source>
        <dbReference type="Proteomes" id="UP000255165"/>
    </source>
</evidence>